<evidence type="ECO:0000313" key="4">
    <source>
        <dbReference type="Proteomes" id="UP001527090"/>
    </source>
</evidence>
<sequence>MKAPLGKLAIVSFVVIVLLTSCGMEQPTQSSNLDYKEVKTMVVDILKTEEAQKAIQSGPSGGGGMQAQSLNMQQQEQIRTAVKDTLVSPDYEKVLDKVMKDPKFAGEFAKAVSKENKQILKTLMKDPEYQKDFGDIVKSPDMMKSYLDMMKTPEYRKQLQTVMKDALNSPIFKLEIMDLLGKVVKEELQPKEKEKEKEKEGKKKGGEKEKQGGESEGGSEEEGGSGEG</sequence>
<gene>
    <name evidence="3" type="primary">gerD</name>
    <name evidence="3" type="ORF">M5X04_28780</name>
</gene>
<reference evidence="3 4" key="1">
    <citation type="submission" date="2022-05" db="EMBL/GenBank/DDBJ databases">
        <title>Genome Sequencing of Bee-Associated Microbes.</title>
        <authorList>
            <person name="Dunlap C."/>
        </authorList>
    </citation>
    <scope>NUCLEOTIDE SEQUENCE [LARGE SCALE GENOMIC DNA]</scope>
    <source>
        <strain evidence="3 4">NRRL NRS-750</strain>
    </source>
</reference>
<evidence type="ECO:0000259" key="2">
    <source>
        <dbReference type="Pfam" id="PF17898"/>
    </source>
</evidence>
<dbReference type="RefSeq" id="WP_072732023.1">
    <property type="nucleotide sequence ID" value="NZ_JAMDLY010000030.1"/>
</dbReference>
<feature type="region of interest" description="Disordered" evidence="1">
    <location>
        <begin position="185"/>
        <end position="228"/>
    </location>
</feature>
<feature type="domain" description="Spore germination GerD central core" evidence="2">
    <location>
        <begin position="72"/>
        <end position="183"/>
    </location>
</feature>
<proteinExistence type="predicted"/>
<dbReference type="Proteomes" id="UP001527090">
    <property type="component" value="Unassembled WGS sequence"/>
</dbReference>
<organism evidence="3 4">
    <name type="scientific">Paenibacillus alvei</name>
    <name type="common">Bacillus alvei</name>
    <dbReference type="NCBI Taxonomy" id="44250"/>
    <lineage>
        <taxon>Bacteria</taxon>
        <taxon>Bacillati</taxon>
        <taxon>Bacillota</taxon>
        <taxon>Bacilli</taxon>
        <taxon>Bacillales</taxon>
        <taxon>Paenibacillaceae</taxon>
        <taxon>Paenibacillus</taxon>
    </lineage>
</organism>
<accession>A0ABT4EHV6</accession>
<evidence type="ECO:0000256" key="1">
    <source>
        <dbReference type="SAM" id="MobiDB-lite"/>
    </source>
</evidence>
<dbReference type="Pfam" id="PF17898">
    <property type="entry name" value="GerD"/>
    <property type="match status" value="1"/>
</dbReference>
<keyword evidence="4" id="KW-1185">Reference proteome</keyword>
<dbReference type="EMBL" id="JAMDLY010000030">
    <property type="protein sequence ID" value="MCY9533299.1"/>
    <property type="molecule type" value="Genomic_DNA"/>
</dbReference>
<feature type="compositionally biased region" description="Acidic residues" evidence="1">
    <location>
        <begin position="217"/>
        <end position="228"/>
    </location>
</feature>
<dbReference type="NCBIfam" id="NF040801">
    <property type="entry name" value="spore_GerD"/>
    <property type="match status" value="1"/>
</dbReference>
<name>A0ABT4EHV6_PAEAL</name>
<dbReference type="InterPro" id="IPR041262">
    <property type="entry name" value="GerD_central"/>
</dbReference>
<protein>
    <submittedName>
        <fullName evidence="3">Spore germination lipoprotein GerD</fullName>
    </submittedName>
</protein>
<comment type="caution">
    <text evidence="3">The sequence shown here is derived from an EMBL/GenBank/DDBJ whole genome shotgun (WGS) entry which is preliminary data.</text>
</comment>
<dbReference type="PROSITE" id="PS51257">
    <property type="entry name" value="PROKAR_LIPOPROTEIN"/>
    <property type="match status" value="1"/>
</dbReference>
<keyword evidence="3" id="KW-0449">Lipoprotein</keyword>
<evidence type="ECO:0000313" key="3">
    <source>
        <dbReference type="EMBL" id="MCY9533299.1"/>
    </source>
</evidence>
<feature type="compositionally biased region" description="Basic and acidic residues" evidence="1">
    <location>
        <begin position="185"/>
        <end position="213"/>
    </location>
</feature>